<dbReference type="InterPro" id="IPR006140">
    <property type="entry name" value="D-isomer_DH_NAD-bd"/>
</dbReference>
<evidence type="ECO:0000313" key="6">
    <source>
        <dbReference type="EMBL" id="MFD1880996.1"/>
    </source>
</evidence>
<keyword evidence="2" id="KW-0520">NAD</keyword>
<dbReference type="InterPro" id="IPR036291">
    <property type="entry name" value="NAD(P)-bd_dom_sf"/>
</dbReference>
<dbReference type="SUPFAM" id="SSF52283">
    <property type="entry name" value="Formate/glycerate dehydrogenase catalytic domain-like"/>
    <property type="match status" value="1"/>
</dbReference>
<dbReference type="PROSITE" id="PS00065">
    <property type="entry name" value="D_2_HYDROXYACID_DH_1"/>
    <property type="match status" value="1"/>
</dbReference>
<comment type="similarity">
    <text evidence="3">Belongs to the D-isomer specific 2-hydroxyacid dehydrogenase family.</text>
</comment>
<dbReference type="Proteomes" id="UP001597213">
    <property type="component" value="Unassembled WGS sequence"/>
</dbReference>
<keyword evidence="7" id="KW-1185">Reference proteome</keyword>
<dbReference type="EMBL" id="JBHUEN010000013">
    <property type="protein sequence ID" value="MFD1880996.1"/>
    <property type="molecule type" value="Genomic_DNA"/>
</dbReference>
<feature type="domain" description="D-isomer specific 2-hydroxyacid dehydrogenase NAD-binding" evidence="5">
    <location>
        <begin position="106"/>
        <end position="280"/>
    </location>
</feature>
<name>A0ABW4R3Z6_9RHOB</name>
<keyword evidence="1 3" id="KW-0560">Oxidoreductase</keyword>
<dbReference type="Gene3D" id="3.40.50.720">
    <property type="entry name" value="NAD(P)-binding Rossmann-like Domain"/>
    <property type="match status" value="2"/>
</dbReference>
<comment type="caution">
    <text evidence="6">The sequence shown here is derived from an EMBL/GenBank/DDBJ whole genome shotgun (WGS) entry which is preliminary data.</text>
</comment>
<proteinExistence type="inferred from homology"/>
<evidence type="ECO:0000256" key="1">
    <source>
        <dbReference type="ARBA" id="ARBA00023002"/>
    </source>
</evidence>
<sequence length="318" mass="33161">MPQIVALGSYSDSDQAALTALGAVTVASNDELRALSDADRATVEGLAFKGHQPFGAAEMALLPALRVIANYGVGYDAIDVAAATARGIQVTNTPDVLSDDVADLAVGMLIAQVRDFETGIKAVRTGTWATTGDLPLSRKMSGRRVGVLGLGRIGREIADRLAAFKSQIHYWSRSEKDTPAGWVWHDDPVALAGAVDDLVIALVGGPDTKDMVSAKVIEALGPDGVVVNISRGSVIDEAALIEALQNGGLRGAALDVFQGEPKIDPRLAQAPNVLPLPHIGSATVETRAAMGELQRRNLTEVLAGRPPITPVNAPKAST</sequence>
<dbReference type="CDD" id="cd12156">
    <property type="entry name" value="HPPR"/>
    <property type="match status" value="1"/>
</dbReference>
<evidence type="ECO:0000259" key="4">
    <source>
        <dbReference type="Pfam" id="PF00389"/>
    </source>
</evidence>
<dbReference type="Pfam" id="PF00389">
    <property type="entry name" value="2-Hacid_dh"/>
    <property type="match status" value="1"/>
</dbReference>
<dbReference type="RefSeq" id="WP_379140491.1">
    <property type="nucleotide sequence ID" value="NZ_JBHUEN010000013.1"/>
</dbReference>
<dbReference type="PANTHER" id="PTHR10996">
    <property type="entry name" value="2-HYDROXYACID DEHYDROGENASE-RELATED"/>
    <property type="match status" value="1"/>
</dbReference>
<gene>
    <name evidence="6" type="ORF">ACFSCT_04620</name>
</gene>
<evidence type="ECO:0000256" key="3">
    <source>
        <dbReference type="RuleBase" id="RU003719"/>
    </source>
</evidence>
<dbReference type="PANTHER" id="PTHR10996:SF178">
    <property type="entry name" value="2-HYDROXYACID DEHYDROGENASE YGL185C-RELATED"/>
    <property type="match status" value="1"/>
</dbReference>
<accession>A0ABW4R3Z6</accession>
<organism evidence="6 7">
    <name type="scientific">Paracoccus pacificus</name>
    <dbReference type="NCBI Taxonomy" id="1463598"/>
    <lineage>
        <taxon>Bacteria</taxon>
        <taxon>Pseudomonadati</taxon>
        <taxon>Pseudomonadota</taxon>
        <taxon>Alphaproteobacteria</taxon>
        <taxon>Rhodobacterales</taxon>
        <taxon>Paracoccaceae</taxon>
        <taxon>Paracoccus</taxon>
    </lineage>
</organism>
<evidence type="ECO:0000256" key="2">
    <source>
        <dbReference type="ARBA" id="ARBA00023027"/>
    </source>
</evidence>
<dbReference type="SUPFAM" id="SSF51735">
    <property type="entry name" value="NAD(P)-binding Rossmann-fold domains"/>
    <property type="match status" value="1"/>
</dbReference>
<dbReference type="InterPro" id="IPR029752">
    <property type="entry name" value="D-isomer_DH_CS1"/>
</dbReference>
<dbReference type="Pfam" id="PF02826">
    <property type="entry name" value="2-Hacid_dh_C"/>
    <property type="match status" value="1"/>
</dbReference>
<dbReference type="InterPro" id="IPR050223">
    <property type="entry name" value="D-isomer_2-hydroxyacid_DH"/>
</dbReference>
<evidence type="ECO:0000313" key="7">
    <source>
        <dbReference type="Proteomes" id="UP001597213"/>
    </source>
</evidence>
<evidence type="ECO:0000259" key="5">
    <source>
        <dbReference type="Pfam" id="PF02826"/>
    </source>
</evidence>
<feature type="domain" description="D-isomer specific 2-hydroxyacid dehydrogenase catalytic" evidence="4">
    <location>
        <begin position="38"/>
        <end position="312"/>
    </location>
</feature>
<reference evidence="7" key="1">
    <citation type="journal article" date="2019" name="Int. J. Syst. Evol. Microbiol.">
        <title>The Global Catalogue of Microorganisms (GCM) 10K type strain sequencing project: providing services to taxonomists for standard genome sequencing and annotation.</title>
        <authorList>
            <consortium name="The Broad Institute Genomics Platform"/>
            <consortium name="The Broad Institute Genome Sequencing Center for Infectious Disease"/>
            <person name="Wu L."/>
            <person name="Ma J."/>
        </authorList>
    </citation>
    <scope>NUCLEOTIDE SEQUENCE [LARGE SCALE GENOMIC DNA]</scope>
    <source>
        <strain evidence="7">CCUG 56029</strain>
    </source>
</reference>
<dbReference type="InterPro" id="IPR006139">
    <property type="entry name" value="D-isomer_2_OHA_DH_cat_dom"/>
</dbReference>
<protein>
    <submittedName>
        <fullName evidence="6">2-hydroxyacid dehydrogenase</fullName>
    </submittedName>
</protein>